<dbReference type="InterPro" id="IPR050109">
    <property type="entry name" value="HTH-type_TetR-like_transc_reg"/>
</dbReference>
<keyword evidence="1 2" id="KW-0238">DNA-binding</keyword>
<evidence type="ECO:0000313" key="5">
    <source>
        <dbReference type="EMBL" id="GEN80978.1"/>
    </source>
</evidence>
<dbReference type="GO" id="GO:0000976">
    <property type="term" value="F:transcription cis-regulatory region binding"/>
    <property type="evidence" value="ECO:0007669"/>
    <property type="project" value="TreeGrafter"/>
</dbReference>
<dbReference type="Proteomes" id="UP000321484">
    <property type="component" value="Unassembled WGS sequence"/>
</dbReference>
<dbReference type="Gene3D" id="1.10.10.60">
    <property type="entry name" value="Homeodomain-like"/>
    <property type="match status" value="1"/>
</dbReference>
<keyword evidence="6" id="KW-1185">Reference proteome</keyword>
<dbReference type="InterPro" id="IPR001647">
    <property type="entry name" value="HTH_TetR"/>
</dbReference>
<organism evidence="5 6">
    <name type="scientific">Actinotalea fermentans</name>
    <dbReference type="NCBI Taxonomy" id="43671"/>
    <lineage>
        <taxon>Bacteria</taxon>
        <taxon>Bacillati</taxon>
        <taxon>Actinomycetota</taxon>
        <taxon>Actinomycetes</taxon>
        <taxon>Micrococcales</taxon>
        <taxon>Cellulomonadaceae</taxon>
        <taxon>Actinotalea</taxon>
    </lineage>
</organism>
<feature type="region of interest" description="Disordered" evidence="3">
    <location>
        <begin position="1"/>
        <end position="27"/>
    </location>
</feature>
<comment type="caution">
    <text evidence="5">The sequence shown here is derived from an EMBL/GenBank/DDBJ whole genome shotgun (WGS) entry which is preliminary data.</text>
</comment>
<name>A0A511Z0K4_9CELL</name>
<dbReference type="PRINTS" id="PR00455">
    <property type="entry name" value="HTHTETR"/>
</dbReference>
<gene>
    <name evidence="5" type="ORF">AFE02nite_27120</name>
</gene>
<dbReference type="Pfam" id="PF17920">
    <property type="entry name" value="TetR_C_16"/>
    <property type="match status" value="1"/>
</dbReference>
<dbReference type="Pfam" id="PF00440">
    <property type="entry name" value="TetR_N"/>
    <property type="match status" value="1"/>
</dbReference>
<dbReference type="PROSITE" id="PS50977">
    <property type="entry name" value="HTH_TETR_2"/>
    <property type="match status" value="1"/>
</dbReference>
<evidence type="ECO:0000256" key="2">
    <source>
        <dbReference type="PROSITE-ProRule" id="PRU00335"/>
    </source>
</evidence>
<dbReference type="AlphaFoldDB" id="A0A511Z0K4"/>
<proteinExistence type="predicted"/>
<accession>A0A511Z0K4</accession>
<evidence type="ECO:0000256" key="3">
    <source>
        <dbReference type="SAM" id="MobiDB-lite"/>
    </source>
</evidence>
<dbReference type="SUPFAM" id="SSF48498">
    <property type="entry name" value="Tetracyclin repressor-like, C-terminal domain"/>
    <property type="match status" value="1"/>
</dbReference>
<feature type="DNA-binding region" description="H-T-H motif" evidence="2">
    <location>
        <begin position="48"/>
        <end position="67"/>
    </location>
</feature>
<evidence type="ECO:0000313" key="6">
    <source>
        <dbReference type="Proteomes" id="UP000321484"/>
    </source>
</evidence>
<feature type="domain" description="HTH tetR-type" evidence="4">
    <location>
        <begin position="25"/>
        <end position="85"/>
    </location>
</feature>
<dbReference type="GO" id="GO:0003700">
    <property type="term" value="F:DNA-binding transcription factor activity"/>
    <property type="evidence" value="ECO:0007669"/>
    <property type="project" value="TreeGrafter"/>
</dbReference>
<dbReference type="InterPro" id="IPR041678">
    <property type="entry name" value="TetR_C_16"/>
</dbReference>
<protein>
    <submittedName>
        <fullName evidence="5">TetR family transcriptional regulator</fullName>
    </submittedName>
</protein>
<sequence length="201" mass="21976">MVDPEPSAPEREAAQRPRGRRARGEDTRESIIEAARAEFLERGYAAGSMRAVARRAGVDPALVRYWFDDKPSLFAASLMDARINPARLAERVAAGPIETIGTRLLETVLSVWEFPDGQEKMQLLLQSVATGHDLPSSIREYLMTEVFARVRPIVPGPDADLRVNLAMSHVVGLLLARYVVRLEPLASAPVADVVAQAGPVI</sequence>
<dbReference type="InterPro" id="IPR036271">
    <property type="entry name" value="Tet_transcr_reg_TetR-rel_C_sf"/>
</dbReference>
<evidence type="ECO:0000259" key="4">
    <source>
        <dbReference type="PROSITE" id="PS50977"/>
    </source>
</evidence>
<reference evidence="5 6" key="1">
    <citation type="submission" date="2019-07" db="EMBL/GenBank/DDBJ databases">
        <title>Whole genome shotgun sequence of Actinotalea fermentans NBRC 105374.</title>
        <authorList>
            <person name="Hosoyama A."/>
            <person name="Uohara A."/>
            <person name="Ohji S."/>
            <person name="Ichikawa N."/>
        </authorList>
    </citation>
    <scope>NUCLEOTIDE SEQUENCE [LARGE SCALE GENOMIC DNA]</scope>
    <source>
        <strain evidence="5 6">NBRC 105374</strain>
    </source>
</reference>
<evidence type="ECO:0000256" key="1">
    <source>
        <dbReference type="ARBA" id="ARBA00023125"/>
    </source>
</evidence>
<dbReference type="Gene3D" id="1.10.357.10">
    <property type="entry name" value="Tetracycline Repressor, domain 2"/>
    <property type="match status" value="1"/>
</dbReference>
<dbReference type="EMBL" id="BJYK01000009">
    <property type="protein sequence ID" value="GEN80978.1"/>
    <property type="molecule type" value="Genomic_DNA"/>
</dbReference>
<dbReference type="PANTHER" id="PTHR30055">
    <property type="entry name" value="HTH-TYPE TRANSCRIPTIONAL REGULATOR RUTR"/>
    <property type="match status" value="1"/>
</dbReference>
<dbReference type="InterPro" id="IPR009057">
    <property type="entry name" value="Homeodomain-like_sf"/>
</dbReference>
<dbReference type="RefSeq" id="WP_034249378.1">
    <property type="nucleotide sequence ID" value="NZ_BJYK01000009.1"/>
</dbReference>
<dbReference type="SUPFAM" id="SSF46689">
    <property type="entry name" value="Homeodomain-like"/>
    <property type="match status" value="1"/>
</dbReference>
<dbReference type="PANTHER" id="PTHR30055:SF235">
    <property type="entry name" value="TRANSCRIPTIONAL REGULATORY PROTEIN"/>
    <property type="match status" value="1"/>
</dbReference>